<dbReference type="Pfam" id="PF07539">
    <property type="entry name" value="UTP20_N"/>
    <property type="match status" value="1"/>
</dbReference>
<dbReference type="Pfam" id="PF20416">
    <property type="entry name" value="UTP20"/>
    <property type="match status" value="1"/>
</dbReference>
<dbReference type="InterPro" id="IPR052575">
    <property type="entry name" value="SSU_processome_comp_20"/>
</dbReference>
<dbReference type="InterPro" id="IPR011430">
    <property type="entry name" value="UTP20_N"/>
</dbReference>
<feature type="domain" description="U3 small nucleolar RNA-associated protein 20 C-terminal" evidence="3">
    <location>
        <begin position="2719"/>
        <end position="2793"/>
    </location>
</feature>
<dbReference type="Gene3D" id="1.25.10.10">
    <property type="entry name" value="Leucine-rich Repeat Variant"/>
    <property type="match status" value="2"/>
</dbReference>
<dbReference type="EMBL" id="CP133620">
    <property type="protein sequence ID" value="WMV48325.1"/>
    <property type="molecule type" value="Genomic_DNA"/>
</dbReference>
<evidence type="ECO:0000259" key="1">
    <source>
        <dbReference type="Pfam" id="PF07539"/>
    </source>
</evidence>
<dbReference type="InterPro" id="IPR057525">
    <property type="entry name" value="UTP20_C"/>
</dbReference>
<dbReference type="SUPFAM" id="SSF48371">
    <property type="entry name" value="ARM repeat"/>
    <property type="match status" value="2"/>
</dbReference>
<name>A0AAF0UL67_SOLVR</name>
<dbReference type="InterPro" id="IPR011989">
    <property type="entry name" value="ARM-like"/>
</dbReference>
<evidence type="ECO:0000313" key="5">
    <source>
        <dbReference type="Proteomes" id="UP001234989"/>
    </source>
</evidence>
<gene>
    <name evidence="4" type="ORF">MTR67_041710</name>
</gene>
<organism evidence="4 5">
    <name type="scientific">Solanum verrucosum</name>
    <dbReference type="NCBI Taxonomy" id="315347"/>
    <lineage>
        <taxon>Eukaryota</taxon>
        <taxon>Viridiplantae</taxon>
        <taxon>Streptophyta</taxon>
        <taxon>Embryophyta</taxon>
        <taxon>Tracheophyta</taxon>
        <taxon>Spermatophyta</taxon>
        <taxon>Magnoliopsida</taxon>
        <taxon>eudicotyledons</taxon>
        <taxon>Gunneridae</taxon>
        <taxon>Pentapetalae</taxon>
        <taxon>asterids</taxon>
        <taxon>lamiids</taxon>
        <taxon>Solanales</taxon>
        <taxon>Solanaceae</taxon>
        <taxon>Solanoideae</taxon>
        <taxon>Solaneae</taxon>
        <taxon>Solanum</taxon>
    </lineage>
</organism>
<accession>A0AAF0UL67</accession>
<proteinExistence type="predicted"/>
<dbReference type="PANTHER" id="PTHR17695:SF11">
    <property type="entry name" value="SMALL SUBUNIT PROCESSOME COMPONENT 20 HOMOLOG"/>
    <property type="match status" value="1"/>
</dbReference>
<dbReference type="Proteomes" id="UP001234989">
    <property type="component" value="Chromosome 9"/>
</dbReference>
<feature type="domain" description="U3 small nucleolar RNA-associated protein 20" evidence="2">
    <location>
        <begin position="1880"/>
        <end position="2096"/>
    </location>
</feature>
<dbReference type="Pfam" id="PF23099">
    <property type="entry name" value="UTP20_C"/>
    <property type="match status" value="1"/>
</dbReference>
<evidence type="ECO:0000313" key="4">
    <source>
        <dbReference type="EMBL" id="WMV48325.1"/>
    </source>
</evidence>
<dbReference type="GO" id="GO:0032040">
    <property type="term" value="C:small-subunit processome"/>
    <property type="evidence" value="ECO:0007669"/>
    <property type="project" value="TreeGrafter"/>
</dbReference>
<dbReference type="PANTHER" id="PTHR17695">
    <property type="entry name" value="SMALL SUBUNIT PROCESSOME COMPONENT 20 HOMOLOG"/>
    <property type="match status" value="1"/>
</dbReference>
<dbReference type="GO" id="GO:0030686">
    <property type="term" value="C:90S preribosome"/>
    <property type="evidence" value="ECO:0007669"/>
    <property type="project" value="TreeGrafter"/>
</dbReference>
<protein>
    <recommendedName>
        <fullName evidence="6">Small subunit processome component 20 homolog</fullName>
    </recommendedName>
</protein>
<keyword evidence="5" id="KW-1185">Reference proteome</keyword>
<reference evidence="4" key="1">
    <citation type="submission" date="2023-08" db="EMBL/GenBank/DDBJ databases">
        <title>A de novo genome assembly of Solanum verrucosum Schlechtendal, a Mexican diploid species geographically isolated from the other diploid A-genome species in potato relatives.</title>
        <authorList>
            <person name="Hosaka K."/>
        </authorList>
    </citation>
    <scope>NUCLEOTIDE SEQUENCE</scope>
    <source>
        <tissue evidence="4">Young leaves</tissue>
    </source>
</reference>
<dbReference type="InterPro" id="IPR016024">
    <property type="entry name" value="ARM-type_fold"/>
</dbReference>
<evidence type="ECO:0000259" key="2">
    <source>
        <dbReference type="Pfam" id="PF20416"/>
    </source>
</evidence>
<feature type="domain" description="U3 small nucleolar RNA-associated protein 20 N-terminal" evidence="1">
    <location>
        <begin position="932"/>
        <end position="1641"/>
    </location>
</feature>
<evidence type="ECO:0008006" key="6">
    <source>
        <dbReference type="Google" id="ProtNLM"/>
    </source>
</evidence>
<evidence type="ECO:0000259" key="3">
    <source>
        <dbReference type="Pfam" id="PF23099"/>
    </source>
</evidence>
<dbReference type="InterPro" id="IPR046523">
    <property type="entry name" value="UTP20_dom"/>
</dbReference>
<sequence>MATHSDMYAVKSLNKSPGRRRFTFKTFSERIEDVDIDVYRNLDPLKAEPTEGSSFFRDCITEWRTLPQIILQKELIVAKLLSRLDMKGRLSLEPILGYSGNLLDSFIDDSLGFCFCRLVNKLIAALSRDLLEDFLPFLQRIADSLACLLKSGADREPDIIEQIFRSWSFIMMYLQKYLVKDVVDVLNKNPRLKLENISLQKEVLNTIKFVMNALIFSSISVVLNRGLGCIVTLPMPRQSKNAVVAIRYSDFLEINSRGVRKLMFEVAKKPLEIRKSAVSSLLWYVVRGSTSRLHSRAEQVLRLLTDKSLFVIGDQFTGGAEAILEVLVLALQRLCEELEATELELMWVCLYEEITECVSQGHLLHLGRLLSLLVSTLQASYIQKISDYQGVLQLIQLLVQTYILPYPTVKAIDQTPNIVDKVMQSMLCILDGLYRANNISALSSVSMQWAPVFDLRNKSLLSFVEDLLLKDPCIVHFFRASIISALNEMIEISEEEVIHLLQIFFKRLPAQGHSFLDEVPNEKLSRIHSFLREAIGRWIRRIQKEPYSTQIEENELAILWGIVGCYPIAGGSANESLLMDLVNALDELLSTESADIAGHPRTTWQSLVGAALGSYCKSLTSQISRFDDSVVSSFLDLARKHKTCSHVLSPVADFLESVCGSIIQADASTKKYHPELAVSKLVDALGVFAANLSHHDKNLRLSTLRILCHYEPLTDVSSTNEQPLEKKMRMDNPQTTLVDYHGNNVIHLLLLIEETPLSIATSRKVILLISKIQMSLSAGRVAEEYMPVVLSGIIGIFHNRFSYLWNPTLDCIAVLLSQYFALLWDRYIEYLDHYLSVFLGSRDEAAQSKGESLETANNLNGSFRSYVCPVSDGASCATVFSLLIQCLQRIPSVAESRSRQIIPLFLKFLGYNIEDLKSVELYNQEGSKGKEWKSVLQEWLSLFRLMRNPRSFYLNQFFKEVLLYRLLEEDDADMQSKVLDCLLNWKDDFLLPYDQHLKNLINSKSLREELTTWSLSRESDLVDTRHRAFLVPVVIRVLSPKVRKLKALASRKHASVHHRKAILGFLAQLDVEELPLFFALLIKPLVSASQGAAAKSAWPWTTPGVLQHGLDSFSVLEHFSRDCINAISWKKRYGFLHVIEDIVAVFDEVHISPFLDLLMGCIVRLLDSCTSTLEGTRNDGTLADHAHQVEDKTVVMSSSAVSLAEIVNDFVYPLIWFLVVDSISIPFRSPLSNNLKETNMAAKQCKDLRSLCLKIISFILSKFEDHDFSPEFWDLFFMSVKPLVASFKQEGASSEKASSLFSCFLAMSRSSKLVPLLSRGKNLVPDVFSMLAVSTASDAIVSSVIKFVENLLYLDIELGHEDNPLKRLLLPHVDVLVCSLHHLFVHDGAHKRKIVKYPGEKELNVFKLLSKHIKGPLAARKFLDILLPLLSKRSKDPGQSLSVLSYSLGGPVWSHVLALFLRLPFFLVAEICVGTLQIIKDIVEPLGSESSKKIIKSVSPLVISAGLDVRTSICDVLDAVAGNDSSVHPTANLLRELNATSTVELGDLDYDTVIAAYEKISADFFQTVPEEHALIILSHAIHDMSSGDLILRQSAYRLLLSFVEFSSQILDRELKSDQESSGAWVRHILSNFFLKHMGTAMNKEDTIQKPSTLESVICFASGYSCDMFFFVYMSQGSSPPLVWIDLLRDMVLKLPTVEDFKSFAVLYSEDPEQDFFNNIVHLQRHRRARALLRFKNVISSGNLSKILINKVFIPLLFKMLLDGQVGKGENIRSACLEAVGSISKFMDWRLYYALLNKCFREMTLKPDKQKVLLRLISSILDQFHFSETPSDHVTKDSMQDNQNTSLIESGKIIGFSELAEIQKCLQKDMLPRVHKMLTADTDNLNVNISLILLKLLKLLPGDIMESHLPSIMHRIANFLKNRLESVRDEARAALAACLKELGLEYLQFVVKVLRGTLKRGFELHVLGFTLNFLLSKFLLNPSSGKLDYCLEDLLSIAVNDILSDVSEEKEVEKIASKMKETRKQKSYDTLKLIAQSITFKTHALKLLAPILKHLQKQLTPKVKSKFENMFSHIAAGIQCNPSVNQKELFIFGYGLIKDGIKDESPGHAETSTLMEGKQKKDGVSSQIAKSDKLVSVDPRYSHLITEFALGVLQNYMKNMKFDKKDEQLLSMLDPFVRLLGECLNSKYENVMSASLRCLSPLVRLPLPSLESQAEKIKNSLLNIAQGSVTSSNPLLESCVKLLTVLLRSTKITLSTDQLHMLIQFPLFVDLERNPSFVALSLLKAIVSRKLVVAEIYDIVNRVAELMVTSQVESIRKKSSQILLQYEHSTGREAILEMLHAVIMKFPVSIIDEQSQTFFLHLVVCLANDRDNRVRSMTGTVIKLLVGRVSPRSLQSILEFSRSWYLGDKPHLWSAAAQVLGLLIEVLKDGFQKYIDCLLPVMRNILQSAVNILTNKQVDLPNDATISSWKEAYYSLVLFEKILNQFPKLCFRKELEDLWEAICELLLHPHLWLRNISNRLVACYFATVTEACKENLELPQETYFLMRPSRLFFVATSLCCQLKVLQTDDAASDLITQNLVFSICSLHSFLGKNECKDKFWSTIEHDEQGLLLKAFQQLDSRKGKNIYLSLVSDLSDQEDEGQRYLVISYLLKTMGKISLHVEDMQMRIIFNCFKSVSPKLIDQSRLLSPEGEVDCQSFAYHILLPLYKVCEGFAGKVISDDVKQLAEGVRGSISNVIGTHIFVQIYSHIRKNIKSKRDKRKQEEKVIAVVNPMRNAKRKLRIAEKHKAHKKRKMMSMKMGRWM</sequence>